<evidence type="ECO:0000313" key="1">
    <source>
        <dbReference type="EMBL" id="SVB04670.1"/>
    </source>
</evidence>
<name>A0A382AT01_9ZZZZ</name>
<reference evidence="1" key="1">
    <citation type="submission" date="2018-05" db="EMBL/GenBank/DDBJ databases">
        <authorList>
            <person name="Lanie J.A."/>
            <person name="Ng W.-L."/>
            <person name="Kazmierczak K.M."/>
            <person name="Andrzejewski T.M."/>
            <person name="Davidsen T.M."/>
            <person name="Wayne K.J."/>
            <person name="Tettelin H."/>
            <person name="Glass J.I."/>
            <person name="Rusch D."/>
            <person name="Podicherti R."/>
            <person name="Tsui H.-C.T."/>
            <person name="Winkler M.E."/>
        </authorList>
    </citation>
    <scope>NUCLEOTIDE SEQUENCE</scope>
</reference>
<sequence>MLYRFALRLGQVYSGTTIWDTGHSAPVGIFELYLNRHSRVLKGIRMGPNKLSYTLAIDRYP</sequence>
<dbReference type="EMBL" id="UINC01026716">
    <property type="protein sequence ID" value="SVB04670.1"/>
    <property type="molecule type" value="Genomic_DNA"/>
</dbReference>
<dbReference type="AlphaFoldDB" id="A0A382AT01"/>
<organism evidence="1">
    <name type="scientific">marine metagenome</name>
    <dbReference type="NCBI Taxonomy" id="408172"/>
    <lineage>
        <taxon>unclassified sequences</taxon>
        <taxon>metagenomes</taxon>
        <taxon>ecological metagenomes</taxon>
    </lineage>
</organism>
<gene>
    <name evidence="1" type="ORF">METZ01_LOCUS157524</name>
</gene>
<accession>A0A382AT01</accession>
<protein>
    <submittedName>
        <fullName evidence="1">Uncharacterized protein</fullName>
    </submittedName>
</protein>
<proteinExistence type="predicted"/>